<evidence type="ECO:0000256" key="2">
    <source>
        <dbReference type="SAM" id="Phobius"/>
    </source>
</evidence>
<dbReference type="SUPFAM" id="SSF51735">
    <property type="entry name" value="NAD(P)-binding Rossmann-fold domains"/>
    <property type="match status" value="1"/>
</dbReference>
<reference evidence="4 5" key="1">
    <citation type="journal article" date="2015" name="Genome Biol. Evol.">
        <title>Phylogenomic analyses indicate that early fungi evolved digesting cell walls of algal ancestors of land plants.</title>
        <authorList>
            <person name="Chang Y."/>
            <person name="Wang S."/>
            <person name="Sekimoto S."/>
            <person name="Aerts A.L."/>
            <person name="Choi C."/>
            <person name="Clum A."/>
            <person name="LaButti K.M."/>
            <person name="Lindquist E.A."/>
            <person name="Yee Ngan C."/>
            <person name="Ohm R.A."/>
            <person name="Salamov A.A."/>
            <person name="Grigoriev I.V."/>
            <person name="Spatafora J.W."/>
            <person name="Berbee M.L."/>
        </authorList>
    </citation>
    <scope>NUCLEOTIDE SEQUENCE [LARGE SCALE GENOMIC DNA]</scope>
    <source>
        <strain evidence="4 5">JEL478</strain>
    </source>
</reference>
<dbReference type="InterPro" id="IPR005097">
    <property type="entry name" value="Sacchrp_dh_NADP-bd"/>
</dbReference>
<evidence type="ECO:0000313" key="5">
    <source>
        <dbReference type="Proteomes" id="UP000070544"/>
    </source>
</evidence>
<dbReference type="Proteomes" id="UP000070544">
    <property type="component" value="Unassembled WGS sequence"/>
</dbReference>
<evidence type="ECO:0000256" key="1">
    <source>
        <dbReference type="ARBA" id="ARBA00038048"/>
    </source>
</evidence>
<dbReference type="GO" id="GO:0005739">
    <property type="term" value="C:mitochondrion"/>
    <property type="evidence" value="ECO:0007669"/>
    <property type="project" value="TreeGrafter"/>
</dbReference>
<protein>
    <recommendedName>
        <fullName evidence="3">Saccharopine dehydrogenase NADP binding domain-containing protein</fullName>
    </recommendedName>
</protein>
<dbReference type="Pfam" id="PF03435">
    <property type="entry name" value="Sacchrp_dh_NADP"/>
    <property type="match status" value="1"/>
</dbReference>
<keyword evidence="2" id="KW-0472">Membrane</keyword>
<comment type="similarity">
    <text evidence="1">Belongs to the saccharopine dehydrogenase family.</text>
</comment>
<dbReference type="GO" id="GO:0005886">
    <property type="term" value="C:plasma membrane"/>
    <property type="evidence" value="ECO:0007669"/>
    <property type="project" value="TreeGrafter"/>
</dbReference>
<dbReference type="GO" id="GO:0009247">
    <property type="term" value="P:glycolipid biosynthetic process"/>
    <property type="evidence" value="ECO:0007669"/>
    <property type="project" value="TreeGrafter"/>
</dbReference>
<dbReference type="AlphaFoldDB" id="A0A139ANF6"/>
<name>A0A139ANF6_GONPJ</name>
<organism evidence="4 5">
    <name type="scientific">Gonapodya prolifera (strain JEL478)</name>
    <name type="common">Monoblepharis prolifera</name>
    <dbReference type="NCBI Taxonomy" id="1344416"/>
    <lineage>
        <taxon>Eukaryota</taxon>
        <taxon>Fungi</taxon>
        <taxon>Fungi incertae sedis</taxon>
        <taxon>Chytridiomycota</taxon>
        <taxon>Chytridiomycota incertae sedis</taxon>
        <taxon>Monoblepharidomycetes</taxon>
        <taxon>Monoblepharidales</taxon>
        <taxon>Gonapodyaceae</taxon>
        <taxon>Gonapodya</taxon>
    </lineage>
</organism>
<dbReference type="OMA" id="GPYQLYG"/>
<dbReference type="PANTHER" id="PTHR12286">
    <property type="entry name" value="SACCHAROPINE DEHYDROGENASE-LIKE OXIDOREDUCTASE"/>
    <property type="match status" value="1"/>
</dbReference>
<accession>A0A139ANF6</accession>
<gene>
    <name evidence="4" type="ORF">M427DRAFT_144102</name>
</gene>
<dbReference type="OrthoDB" id="10268090at2759"/>
<feature type="domain" description="Saccharopine dehydrogenase NADP binding" evidence="3">
    <location>
        <begin position="7"/>
        <end position="154"/>
    </location>
</feature>
<keyword evidence="2" id="KW-0812">Transmembrane</keyword>
<dbReference type="GO" id="GO:0005811">
    <property type="term" value="C:lipid droplet"/>
    <property type="evidence" value="ECO:0007669"/>
    <property type="project" value="TreeGrafter"/>
</dbReference>
<dbReference type="EMBL" id="KQ965744">
    <property type="protein sequence ID" value="KXS18035.1"/>
    <property type="molecule type" value="Genomic_DNA"/>
</dbReference>
<evidence type="ECO:0000313" key="4">
    <source>
        <dbReference type="EMBL" id="KXS18035.1"/>
    </source>
</evidence>
<dbReference type="InterPro" id="IPR051276">
    <property type="entry name" value="Saccharopine_DH-like_oxidrdct"/>
</dbReference>
<evidence type="ECO:0000259" key="3">
    <source>
        <dbReference type="Pfam" id="PF03435"/>
    </source>
</evidence>
<dbReference type="PANTHER" id="PTHR12286:SF5">
    <property type="entry name" value="SACCHAROPINE DEHYDROGENASE-LIKE OXIDOREDUCTASE"/>
    <property type="match status" value="1"/>
</dbReference>
<proteinExistence type="inferred from homology"/>
<sequence length="429" mass="46414">MARKYDIVVFGATGYTGAYVVEYLAESAPATLKWAIAGRSFSKVQDARAQVLARLAKRYPDRASQEGAAAFSGVANVDVLVADSKDQESVDKVVGQTRVVIACAGPFQLVGTPVISACARLGTDYVDITGESKWILQMTGEWDKVAKEKGAVIVPSCGFDSVPSDLFTHLLALHLLSYSLLTASVRVSCTDFAAGASGGTITSAAHEFANAGKVAKDAFKMEKGPKPPKGAGKLPSTSLFPLFWDGVLKMWQGSWVMSRVNANCIRRSQWLQGWRYGNFLYTETRGYPSLFSAAYANVLFFTMGLLLAFAPTRNFLLKYVLPKQGEGTVSEEDRRRNYFKYEGWAVSEVGEDGKQKKAKGVWEGKGDPGYWQTCIMVSQSALALVYDRDSLPGVKELHGGVLTPASAFGTVLVDRLKATGTVKIEVGDA</sequence>
<keyword evidence="2" id="KW-1133">Transmembrane helix</keyword>
<dbReference type="InterPro" id="IPR036291">
    <property type="entry name" value="NAD(P)-bd_dom_sf"/>
</dbReference>
<keyword evidence="5" id="KW-1185">Reference proteome</keyword>
<feature type="transmembrane region" description="Helical" evidence="2">
    <location>
        <begin position="290"/>
        <end position="310"/>
    </location>
</feature>
<dbReference type="Gene3D" id="3.40.50.720">
    <property type="entry name" value="NAD(P)-binding Rossmann-like Domain"/>
    <property type="match status" value="1"/>
</dbReference>